<dbReference type="EMBL" id="LSRX01000452">
    <property type="protein sequence ID" value="OLP96873.1"/>
    <property type="molecule type" value="Genomic_DNA"/>
</dbReference>
<evidence type="ECO:0000313" key="3">
    <source>
        <dbReference type="Proteomes" id="UP000186817"/>
    </source>
</evidence>
<proteinExistence type="predicted"/>
<comment type="caution">
    <text evidence="2">The sequence shown here is derived from an EMBL/GenBank/DDBJ whole genome shotgun (WGS) entry which is preliminary data.</text>
</comment>
<sequence>MDRSWLLCIVVEVTKVSLHKELELRFRSMTSATQPSQYNSASEHVVRFELDRSGTHIQKKAHADASLAKEPATAAASGSAGKASEEQRMHPKRSEEEPEEKPVAKERPQRQPRLRRLQPTPEPQEQPKTLPSTSGIGSTKPVNAATDQSNEEDILPLMRPGKKRRRMVASSTSSDDAVPRRLQPTPEPQEQPKTLPSTSGIGSTKPVNAATDQSNEEDILPLMRPGKKRRRMVASSTSSDDAVRQK</sequence>
<reference evidence="2 3" key="1">
    <citation type="submission" date="2016-02" db="EMBL/GenBank/DDBJ databases">
        <title>Genome analysis of coral dinoflagellate symbionts highlights evolutionary adaptations to a symbiotic lifestyle.</title>
        <authorList>
            <person name="Aranda M."/>
            <person name="Li Y."/>
            <person name="Liew Y.J."/>
            <person name="Baumgarten S."/>
            <person name="Simakov O."/>
            <person name="Wilson M."/>
            <person name="Piel J."/>
            <person name="Ashoor H."/>
            <person name="Bougouffa S."/>
            <person name="Bajic V.B."/>
            <person name="Ryu T."/>
            <person name="Ravasi T."/>
            <person name="Bayer T."/>
            <person name="Micklem G."/>
            <person name="Kim H."/>
            <person name="Bhak J."/>
            <person name="Lajeunesse T.C."/>
            <person name="Voolstra C.R."/>
        </authorList>
    </citation>
    <scope>NUCLEOTIDE SEQUENCE [LARGE SCALE GENOMIC DNA]</scope>
    <source>
        <strain evidence="2 3">CCMP2467</strain>
    </source>
</reference>
<name>A0A1Q9DNW7_SYMMI</name>
<feature type="compositionally biased region" description="Polar residues" evidence="1">
    <location>
        <begin position="132"/>
        <end position="148"/>
    </location>
</feature>
<keyword evidence="3" id="KW-1185">Reference proteome</keyword>
<dbReference type="Proteomes" id="UP000186817">
    <property type="component" value="Unassembled WGS sequence"/>
</dbReference>
<feature type="compositionally biased region" description="Polar residues" evidence="1">
    <location>
        <begin position="197"/>
        <end position="213"/>
    </location>
</feature>
<dbReference type="AlphaFoldDB" id="A0A1Q9DNW7"/>
<organism evidence="2 3">
    <name type="scientific">Symbiodinium microadriaticum</name>
    <name type="common">Dinoflagellate</name>
    <name type="synonym">Zooxanthella microadriatica</name>
    <dbReference type="NCBI Taxonomy" id="2951"/>
    <lineage>
        <taxon>Eukaryota</taxon>
        <taxon>Sar</taxon>
        <taxon>Alveolata</taxon>
        <taxon>Dinophyceae</taxon>
        <taxon>Suessiales</taxon>
        <taxon>Symbiodiniaceae</taxon>
        <taxon>Symbiodinium</taxon>
    </lineage>
</organism>
<evidence type="ECO:0000256" key="1">
    <source>
        <dbReference type="SAM" id="MobiDB-lite"/>
    </source>
</evidence>
<feature type="region of interest" description="Disordered" evidence="1">
    <location>
        <begin position="57"/>
        <end position="246"/>
    </location>
</feature>
<feature type="compositionally biased region" description="Basic and acidic residues" evidence="1">
    <location>
        <begin position="83"/>
        <end position="109"/>
    </location>
</feature>
<evidence type="ECO:0000313" key="2">
    <source>
        <dbReference type="EMBL" id="OLP96873.1"/>
    </source>
</evidence>
<feature type="compositionally biased region" description="Low complexity" evidence="1">
    <location>
        <begin position="68"/>
        <end position="82"/>
    </location>
</feature>
<protein>
    <submittedName>
        <fullName evidence="2">Uncharacterized protein</fullName>
    </submittedName>
</protein>
<accession>A0A1Q9DNW7</accession>
<gene>
    <name evidence="2" type="ORF">AK812_SmicGene20826</name>
</gene>